<dbReference type="Gene3D" id="3.40.50.150">
    <property type="entry name" value="Vaccinia Virus protein VP39"/>
    <property type="match status" value="1"/>
</dbReference>
<comment type="caution">
    <text evidence="1">The sequence shown here is derived from an EMBL/GenBank/DDBJ whole genome shotgun (WGS) entry which is preliminary data.</text>
</comment>
<dbReference type="PANTHER" id="PTHR43667:SF2">
    <property type="entry name" value="FATTY ACID C-METHYL TRANSFERASE"/>
    <property type="match status" value="1"/>
</dbReference>
<dbReference type="CDD" id="cd02440">
    <property type="entry name" value="AdoMet_MTases"/>
    <property type="match status" value="1"/>
</dbReference>
<dbReference type="EMBL" id="LUTY01001862">
    <property type="protein sequence ID" value="OAD21113.1"/>
    <property type="molecule type" value="Genomic_DNA"/>
</dbReference>
<dbReference type="EC" id="2.1.1.-" evidence="1"/>
<reference evidence="1 2" key="1">
    <citation type="submission" date="2016-05" db="EMBL/GenBank/DDBJ databases">
        <title>Single-cell genome of chain-forming Candidatus Thiomargarita nelsonii and comparison to other large sulfur-oxidizing bacteria.</title>
        <authorList>
            <person name="Winkel M."/>
            <person name="Salman V."/>
            <person name="Woyke T."/>
            <person name="Schulz-Vogt H."/>
            <person name="Richter M."/>
            <person name="Flood B."/>
            <person name="Bailey J."/>
            <person name="Amann R."/>
            <person name="Mussmann M."/>
        </authorList>
    </citation>
    <scope>NUCLEOTIDE SEQUENCE [LARGE SCALE GENOMIC DNA]</scope>
    <source>
        <strain evidence="1 2">THI036</strain>
    </source>
</reference>
<organism evidence="1 2">
    <name type="scientific">Candidatus Thiomargarita nelsonii</name>
    <dbReference type="NCBI Taxonomy" id="1003181"/>
    <lineage>
        <taxon>Bacteria</taxon>
        <taxon>Pseudomonadati</taxon>
        <taxon>Pseudomonadota</taxon>
        <taxon>Gammaproteobacteria</taxon>
        <taxon>Thiotrichales</taxon>
        <taxon>Thiotrichaceae</taxon>
        <taxon>Thiomargarita</taxon>
    </lineage>
</organism>
<keyword evidence="1" id="KW-0489">Methyltransferase</keyword>
<keyword evidence="2" id="KW-1185">Reference proteome</keyword>
<dbReference type="Pfam" id="PF02353">
    <property type="entry name" value="CMAS"/>
    <property type="match status" value="1"/>
</dbReference>
<feature type="non-terminal residue" evidence="1">
    <location>
        <position position="127"/>
    </location>
</feature>
<keyword evidence="1" id="KW-0808">Transferase</keyword>
<dbReference type="GO" id="GO:0032259">
    <property type="term" value="P:methylation"/>
    <property type="evidence" value="ECO:0007669"/>
    <property type="project" value="UniProtKB-KW"/>
</dbReference>
<evidence type="ECO:0000313" key="1">
    <source>
        <dbReference type="EMBL" id="OAD21113.1"/>
    </source>
</evidence>
<protein>
    <submittedName>
        <fullName evidence="1">Cyclopropane-fatty-acyl-phospholipid synthase</fullName>
        <ecNumber evidence="1">2.1.1.-</ecNumber>
    </submittedName>
</protein>
<dbReference type="InterPro" id="IPR029063">
    <property type="entry name" value="SAM-dependent_MTases_sf"/>
</dbReference>
<dbReference type="SUPFAM" id="SSF53335">
    <property type="entry name" value="S-adenosyl-L-methionine-dependent methyltransferases"/>
    <property type="match status" value="1"/>
</dbReference>
<dbReference type="PANTHER" id="PTHR43667">
    <property type="entry name" value="CYCLOPROPANE-FATTY-ACYL-PHOSPHOLIPID SYNTHASE"/>
    <property type="match status" value="1"/>
</dbReference>
<dbReference type="Proteomes" id="UP000076962">
    <property type="component" value="Unassembled WGS sequence"/>
</dbReference>
<dbReference type="GO" id="GO:0008168">
    <property type="term" value="F:methyltransferase activity"/>
    <property type="evidence" value="ECO:0007669"/>
    <property type="project" value="UniProtKB-KW"/>
</dbReference>
<dbReference type="AlphaFoldDB" id="A0A176RZ85"/>
<name>A0A176RZ85_9GAMM</name>
<proteinExistence type="predicted"/>
<evidence type="ECO:0000313" key="2">
    <source>
        <dbReference type="Proteomes" id="UP000076962"/>
    </source>
</evidence>
<dbReference type="InterPro" id="IPR050723">
    <property type="entry name" value="CFA/CMAS"/>
</dbReference>
<sequence>MKPDDHVLEIGTGWGSFAIYAARHYGCRVTTTTISPAQYKLAVQRIEKAGLSDRITVLCQDYRELSGQYDKLVSIEMIEAIGYSHFDAYFDTCSRLLKNDGMMLLQSITITDQRYETAKRSVDFIQR</sequence>
<gene>
    <name evidence="1" type="ORF">THIOM_003127</name>
</gene>
<accession>A0A176RZ85</accession>